<comment type="caution">
    <text evidence="1">The sequence shown here is derived from an EMBL/GenBank/DDBJ whole genome shotgun (WGS) entry which is preliminary data.</text>
</comment>
<sequence length="111" mass="12232">MHEKVDVIVPLRSMSRSASEARVVGSVRFVLHLSPLYSISLAQKIHEHGEGSNVMYYYFAPRASTEPDLLGCGKNDIHLLHGDNNLGLSVKGFNTPVFLDNAHNKAPYVKG</sequence>
<dbReference type="AlphaFoldDB" id="A0A4C1T0Q6"/>
<dbReference type="Proteomes" id="UP000299102">
    <property type="component" value="Unassembled WGS sequence"/>
</dbReference>
<dbReference type="EMBL" id="BGZK01000023">
    <property type="protein sequence ID" value="GBP06841.1"/>
    <property type="molecule type" value="Genomic_DNA"/>
</dbReference>
<gene>
    <name evidence="1" type="ORF">EVAR_92750_1</name>
</gene>
<name>A0A4C1T0Q6_EUMVA</name>
<evidence type="ECO:0000313" key="2">
    <source>
        <dbReference type="Proteomes" id="UP000299102"/>
    </source>
</evidence>
<accession>A0A4C1T0Q6</accession>
<organism evidence="1 2">
    <name type="scientific">Eumeta variegata</name>
    <name type="common">Bagworm moth</name>
    <name type="synonym">Eumeta japonica</name>
    <dbReference type="NCBI Taxonomy" id="151549"/>
    <lineage>
        <taxon>Eukaryota</taxon>
        <taxon>Metazoa</taxon>
        <taxon>Ecdysozoa</taxon>
        <taxon>Arthropoda</taxon>
        <taxon>Hexapoda</taxon>
        <taxon>Insecta</taxon>
        <taxon>Pterygota</taxon>
        <taxon>Neoptera</taxon>
        <taxon>Endopterygota</taxon>
        <taxon>Lepidoptera</taxon>
        <taxon>Glossata</taxon>
        <taxon>Ditrysia</taxon>
        <taxon>Tineoidea</taxon>
        <taxon>Psychidae</taxon>
        <taxon>Oiketicinae</taxon>
        <taxon>Eumeta</taxon>
    </lineage>
</organism>
<keyword evidence="2" id="KW-1185">Reference proteome</keyword>
<reference evidence="1 2" key="1">
    <citation type="journal article" date="2019" name="Commun. Biol.">
        <title>The bagworm genome reveals a unique fibroin gene that provides high tensile strength.</title>
        <authorList>
            <person name="Kono N."/>
            <person name="Nakamura H."/>
            <person name="Ohtoshi R."/>
            <person name="Tomita M."/>
            <person name="Numata K."/>
            <person name="Arakawa K."/>
        </authorList>
    </citation>
    <scope>NUCLEOTIDE SEQUENCE [LARGE SCALE GENOMIC DNA]</scope>
</reference>
<proteinExistence type="predicted"/>
<evidence type="ECO:0000313" key="1">
    <source>
        <dbReference type="EMBL" id="GBP06841.1"/>
    </source>
</evidence>
<protein>
    <submittedName>
        <fullName evidence="1">Uncharacterized protein</fullName>
    </submittedName>
</protein>